<keyword evidence="6" id="KW-1185">Reference proteome</keyword>
<reference evidence="5 6" key="1">
    <citation type="submission" date="2018-06" db="EMBL/GenBank/DDBJ databases">
        <authorList>
            <consortium name="Pathogen Informatics"/>
            <person name="Doyle S."/>
        </authorList>
    </citation>
    <scope>NUCLEOTIDE SEQUENCE [LARGE SCALE GENOMIC DNA]</scope>
    <source>
        <strain evidence="5 6">NCTC10283</strain>
    </source>
</reference>
<sequence>MKHKLLLSILAMTTAFASTSVQAQGVAGEVPLKPYVYGTVGAAQDGYKTSNGAFNDRDVRATGQVGVGLQLSEYMGGEVYYEGGDKFKYKNNTHSQKIRAHTVGARATIGTSTAHKARVFGKLGVAAVRHEIGEREATRPQFTAGVGATYAVSDNFAVRGDYDHKFKRSSDVDRKGSDYIGVGGQVNF</sequence>
<keyword evidence="5" id="KW-0472">Membrane</keyword>
<dbReference type="InterPro" id="IPR011250">
    <property type="entry name" value="OMP/PagP_B-barrel"/>
</dbReference>
<evidence type="ECO:0000256" key="2">
    <source>
        <dbReference type="ARBA" id="ARBA00022729"/>
    </source>
</evidence>
<dbReference type="RefSeq" id="WP_051968391.1">
    <property type="nucleotide sequence ID" value="NZ_CP091519.2"/>
</dbReference>
<feature type="signal peptide" evidence="3">
    <location>
        <begin position="1"/>
        <end position="23"/>
    </location>
</feature>
<dbReference type="EMBL" id="UFSO01000003">
    <property type="protein sequence ID" value="SSY80955.1"/>
    <property type="molecule type" value="Genomic_DNA"/>
</dbReference>
<dbReference type="OrthoDB" id="6655967at2"/>
<keyword evidence="2 3" id="KW-0732">Signal</keyword>
<keyword evidence="5" id="KW-0812">Transmembrane</keyword>
<evidence type="ECO:0000313" key="5">
    <source>
        <dbReference type="EMBL" id="SSY80955.1"/>
    </source>
</evidence>
<dbReference type="STRING" id="1120980.GCA_000745955_00429"/>
<gene>
    <name evidence="5" type="ORF">NCTC10283_02519</name>
</gene>
<dbReference type="SUPFAM" id="SSF56925">
    <property type="entry name" value="OMPA-like"/>
    <property type="match status" value="1"/>
</dbReference>
<evidence type="ECO:0000313" key="6">
    <source>
        <dbReference type="Proteomes" id="UP000254209"/>
    </source>
</evidence>
<feature type="domain" description="Outer membrane protein beta-barrel" evidence="4">
    <location>
        <begin position="15"/>
        <end position="166"/>
    </location>
</feature>
<dbReference type="Pfam" id="PF13505">
    <property type="entry name" value="OMP_b-brl"/>
    <property type="match status" value="1"/>
</dbReference>
<comment type="subcellular location">
    <subcellularLocation>
        <location evidence="1">Cell outer membrane</location>
    </subcellularLocation>
</comment>
<dbReference type="Proteomes" id="UP000254209">
    <property type="component" value="Unassembled WGS sequence"/>
</dbReference>
<evidence type="ECO:0000256" key="3">
    <source>
        <dbReference type="SAM" id="SignalP"/>
    </source>
</evidence>
<dbReference type="InterPro" id="IPR027385">
    <property type="entry name" value="Beta-barrel_OMP"/>
</dbReference>
<evidence type="ECO:0000259" key="4">
    <source>
        <dbReference type="Pfam" id="PF13505"/>
    </source>
</evidence>
<name>A0A376BVX0_9NEIS</name>
<dbReference type="Gene3D" id="2.40.160.20">
    <property type="match status" value="1"/>
</dbReference>
<evidence type="ECO:0000256" key="1">
    <source>
        <dbReference type="ARBA" id="ARBA00004442"/>
    </source>
</evidence>
<feature type="chain" id="PRO_5016862182" evidence="3">
    <location>
        <begin position="24"/>
        <end position="188"/>
    </location>
</feature>
<accession>A0A376BVX0</accession>
<organism evidence="5 6">
    <name type="scientific">Alysiella crassa</name>
    <dbReference type="NCBI Taxonomy" id="153491"/>
    <lineage>
        <taxon>Bacteria</taxon>
        <taxon>Pseudomonadati</taxon>
        <taxon>Pseudomonadota</taxon>
        <taxon>Betaproteobacteria</taxon>
        <taxon>Neisseriales</taxon>
        <taxon>Neisseriaceae</taxon>
        <taxon>Alysiella</taxon>
    </lineage>
</organism>
<proteinExistence type="predicted"/>
<protein>
    <submittedName>
        <fullName evidence="5">OmpA-like transmembrane domain</fullName>
    </submittedName>
</protein>
<dbReference type="GO" id="GO:0009279">
    <property type="term" value="C:cell outer membrane"/>
    <property type="evidence" value="ECO:0007669"/>
    <property type="project" value="UniProtKB-SubCell"/>
</dbReference>
<dbReference type="AlphaFoldDB" id="A0A376BVX0"/>